<keyword evidence="5" id="KW-1185">Reference proteome</keyword>
<dbReference type="Pfam" id="PF00106">
    <property type="entry name" value="adh_short"/>
    <property type="match status" value="1"/>
</dbReference>
<dbReference type="CDD" id="cd05233">
    <property type="entry name" value="SDR_c"/>
    <property type="match status" value="1"/>
</dbReference>
<dbReference type="InterPro" id="IPR036291">
    <property type="entry name" value="NAD(P)-bd_dom_sf"/>
</dbReference>
<dbReference type="RefSeq" id="WP_005941630.1">
    <property type="nucleotide sequence ID" value="NZ_ATVK01000054.1"/>
</dbReference>
<dbReference type="InterPro" id="IPR002347">
    <property type="entry name" value="SDR_fam"/>
</dbReference>
<dbReference type="PROSITE" id="PS00061">
    <property type="entry name" value="ADH_SHORT"/>
    <property type="match status" value="1"/>
</dbReference>
<dbReference type="PANTHER" id="PTHR24322">
    <property type="entry name" value="PKSB"/>
    <property type="match status" value="1"/>
</dbReference>
<dbReference type="InterPro" id="IPR020904">
    <property type="entry name" value="Sc_DH/Rdtase_CS"/>
</dbReference>
<dbReference type="GO" id="GO:0016616">
    <property type="term" value="F:oxidoreductase activity, acting on the CH-OH group of donors, NAD or NADP as acceptor"/>
    <property type="evidence" value="ECO:0007669"/>
    <property type="project" value="TreeGrafter"/>
</dbReference>
<gene>
    <name evidence="4" type="ORF">GOHSU_30_00480</name>
</gene>
<dbReference type="eggNOG" id="COG0300">
    <property type="taxonomic scope" value="Bacteria"/>
</dbReference>
<reference evidence="4 5" key="1">
    <citation type="submission" date="2012-12" db="EMBL/GenBank/DDBJ databases">
        <title>Whole genome shotgun sequence of Gordonia hirsuta NBRC 16056.</title>
        <authorList>
            <person name="Isaki-Nakamura S."/>
            <person name="Hosoyama A."/>
            <person name="Tsuchikane K."/>
            <person name="Katsumata H."/>
            <person name="Baba S."/>
            <person name="Yamazaki S."/>
            <person name="Fujita N."/>
        </authorList>
    </citation>
    <scope>NUCLEOTIDE SEQUENCE [LARGE SCALE GENOMIC DNA]</scope>
    <source>
        <strain evidence="4 5">NBRC 16056</strain>
    </source>
</reference>
<feature type="domain" description="Ketoreductase" evidence="3">
    <location>
        <begin position="11"/>
        <end position="192"/>
    </location>
</feature>
<dbReference type="AlphaFoldDB" id="L7LB37"/>
<accession>L7LB37</accession>
<proteinExistence type="inferred from homology"/>
<evidence type="ECO:0000256" key="1">
    <source>
        <dbReference type="ARBA" id="ARBA00006484"/>
    </source>
</evidence>
<name>L7LB37_9ACTN</name>
<dbReference type="PRINTS" id="PR00081">
    <property type="entry name" value="GDHRDH"/>
</dbReference>
<comment type="caution">
    <text evidence="4">The sequence shown here is derived from an EMBL/GenBank/DDBJ whole genome shotgun (WGS) entry which is preliminary data.</text>
</comment>
<dbReference type="STRING" id="1121927.GOHSU_30_00480"/>
<dbReference type="EMBL" id="BANT01000030">
    <property type="protein sequence ID" value="GAC58124.1"/>
    <property type="molecule type" value="Genomic_DNA"/>
</dbReference>
<dbReference type="OrthoDB" id="9775296at2"/>
<comment type="similarity">
    <text evidence="1 2">Belongs to the short-chain dehydrogenases/reductases (SDR) family.</text>
</comment>
<evidence type="ECO:0000259" key="3">
    <source>
        <dbReference type="SMART" id="SM00822"/>
    </source>
</evidence>
<dbReference type="SMART" id="SM00822">
    <property type="entry name" value="PKS_KR"/>
    <property type="match status" value="1"/>
</dbReference>
<dbReference type="Proteomes" id="UP000053405">
    <property type="component" value="Unassembled WGS sequence"/>
</dbReference>
<evidence type="ECO:0000313" key="4">
    <source>
        <dbReference type="EMBL" id="GAC58124.1"/>
    </source>
</evidence>
<dbReference type="GO" id="GO:0005811">
    <property type="term" value="C:lipid droplet"/>
    <property type="evidence" value="ECO:0007669"/>
    <property type="project" value="TreeGrafter"/>
</dbReference>
<dbReference type="InterPro" id="IPR057326">
    <property type="entry name" value="KR_dom"/>
</dbReference>
<dbReference type="PANTHER" id="PTHR24322:SF748">
    <property type="entry name" value="FI23927P1-RELATED"/>
    <property type="match status" value="1"/>
</dbReference>
<dbReference type="SUPFAM" id="SSF51735">
    <property type="entry name" value="NAD(P)-binding Rossmann-fold domains"/>
    <property type="match status" value="1"/>
</dbReference>
<sequence>MKFTAFPVTGAVALVTGGARGIGFAVAKRLSAAGARVVIADLDGAAAEASAAKLGGGATGFGLDVGDLRAYENLVDTVEATVGPVDIVVNNAGIMPVGPLSEETIPVAEAAMRVNFWAHYYAYRILAPRMIGRGRGHFINITSAAGGIHSPGLSTYVASKHAATGFGRSAREELVGTGVTLSVVMPSAVKTQLVDGIPFKWWERIGLVSPALVARRAVGTLRRRPAVVGAPRGTVLGLRVYHVVPESLWLLGRRWTGADRTLEPIDRTARAAYDGRIERQAISAGAGTDHL</sequence>
<evidence type="ECO:0000256" key="2">
    <source>
        <dbReference type="RuleBase" id="RU000363"/>
    </source>
</evidence>
<evidence type="ECO:0000313" key="5">
    <source>
        <dbReference type="Proteomes" id="UP000053405"/>
    </source>
</evidence>
<dbReference type="PRINTS" id="PR00080">
    <property type="entry name" value="SDRFAMILY"/>
</dbReference>
<protein>
    <submittedName>
        <fullName evidence="4">Putative oxidoreductase</fullName>
    </submittedName>
</protein>
<dbReference type="Gene3D" id="3.40.50.720">
    <property type="entry name" value="NAD(P)-binding Rossmann-like Domain"/>
    <property type="match status" value="1"/>
</dbReference>
<organism evidence="4 5">
    <name type="scientific">Gordonia hirsuta DSM 44140 = NBRC 16056</name>
    <dbReference type="NCBI Taxonomy" id="1121927"/>
    <lineage>
        <taxon>Bacteria</taxon>
        <taxon>Bacillati</taxon>
        <taxon>Actinomycetota</taxon>
        <taxon>Actinomycetes</taxon>
        <taxon>Mycobacteriales</taxon>
        <taxon>Gordoniaceae</taxon>
        <taxon>Gordonia</taxon>
    </lineage>
</organism>